<dbReference type="EMBL" id="CP026606">
    <property type="protein sequence ID" value="AVB76627.1"/>
    <property type="molecule type" value="Genomic_DNA"/>
</dbReference>
<dbReference type="AlphaFoldDB" id="A0A2L1CB86"/>
<dbReference type="Proteomes" id="UP000239462">
    <property type="component" value="Chromosome"/>
</dbReference>
<organism evidence="1 4">
    <name type="scientific">Methanococcus maripaludis</name>
    <name type="common">Methanococcus deltae</name>
    <dbReference type="NCBI Taxonomy" id="39152"/>
    <lineage>
        <taxon>Archaea</taxon>
        <taxon>Methanobacteriati</taxon>
        <taxon>Methanobacteriota</taxon>
        <taxon>Methanomada group</taxon>
        <taxon>Methanococci</taxon>
        <taxon>Methanococcales</taxon>
        <taxon>Methanococcaceae</taxon>
        <taxon>Methanococcus</taxon>
    </lineage>
</organism>
<dbReference type="KEGG" id="mmad:MMJJ_12460"/>
<dbReference type="EMBL" id="JACHED010000001">
    <property type="protein sequence ID" value="MBB6496859.1"/>
    <property type="molecule type" value="Genomic_DNA"/>
</dbReference>
<dbReference type="InterPro" id="IPR052188">
    <property type="entry name" value="Ni-pincer_cofactor_biosynth"/>
</dbReference>
<evidence type="ECO:0000313" key="4">
    <source>
        <dbReference type="Proteomes" id="UP000239462"/>
    </source>
</evidence>
<dbReference type="GeneID" id="36102333"/>
<proteinExistence type="predicted"/>
<dbReference type="Proteomes" id="UP000590564">
    <property type="component" value="Unassembled WGS sequence"/>
</dbReference>
<name>A0A2L1CB86_METMI</name>
<reference evidence="1" key="2">
    <citation type="submission" date="2018-02" db="EMBL/GenBank/DDBJ databases">
        <title>Complete genome sequence of the Methanococcus maripaludis type strain JJ (DSM 2067), a model for selenoprotein synthesis in Archaea.</title>
        <authorList>
            <person name="Poehlein A."/>
            <person name="Heym D."/>
            <person name="Quitzke V."/>
            <person name="Fersch J."/>
            <person name="Daniel R."/>
            <person name="Rother M."/>
        </authorList>
    </citation>
    <scope>NUCLEOTIDE SEQUENCE [LARGE SCALE GENOMIC DNA]</scope>
    <source>
        <strain evidence="1">DSM 2067</strain>
    </source>
</reference>
<dbReference type="SUPFAM" id="SSF52402">
    <property type="entry name" value="Adenine nucleotide alpha hydrolases-like"/>
    <property type="match status" value="1"/>
</dbReference>
<accession>A0A2L1CB86</accession>
<dbReference type="Pfam" id="PF06508">
    <property type="entry name" value="QueC"/>
    <property type="match status" value="1"/>
</dbReference>
<protein>
    <submittedName>
        <fullName evidence="1">ExsB</fullName>
    </submittedName>
</protein>
<evidence type="ECO:0000313" key="6">
    <source>
        <dbReference type="Proteomes" id="UP000590564"/>
    </source>
</evidence>
<sequence>MDKEVKTTALESSIKALDLIYQKNEISKEIYEKLLELHEVRNKGFDEFLAYLKSDITNQNLKKEKAVVAFSGGVDSTTSIIVANKIFEICVVTVRSKYIMDAKTEQSILELTNSLNISHEFIDVNLDPIFEDTKSGKYHPCGRCHSTVEAEILNYAEKNGITYMIYGDMLSIGHLSIKKVDKGINRLNILSFLSMAKDESRTILKEFKININQSYGCQLIRKAHKHKSMQKFTIQRILREVRAQVITPEEGLKNILDVIKI</sequence>
<dbReference type="EMBL" id="JACDUO010000001">
    <property type="protein sequence ID" value="MBA2863136.1"/>
    <property type="molecule type" value="Genomic_DNA"/>
</dbReference>
<gene>
    <name evidence="2" type="ORF">HNP94_000136</name>
    <name evidence="3" type="ORF">HNP96_000880</name>
    <name evidence="1" type="ORF">MMJJ_12460</name>
</gene>
<dbReference type="PIRSF" id="PIRSF006601">
    <property type="entry name" value="ATPase_UCP006601"/>
    <property type="match status" value="1"/>
</dbReference>
<evidence type="ECO:0000313" key="5">
    <source>
        <dbReference type="Proteomes" id="UP000567099"/>
    </source>
</evidence>
<dbReference type="Proteomes" id="UP000567099">
    <property type="component" value="Unassembled WGS sequence"/>
</dbReference>
<dbReference type="InterPro" id="IPR012096">
    <property type="entry name" value="ATPase_PP-loop_MJ1638"/>
</dbReference>
<evidence type="ECO:0000313" key="1">
    <source>
        <dbReference type="EMBL" id="AVB76627.1"/>
    </source>
</evidence>
<dbReference type="RefSeq" id="WP_104838107.1">
    <property type="nucleotide sequence ID" value="NZ_CP026606.1"/>
</dbReference>
<reference evidence="4" key="1">
    <citation type="journal article" date="2018" name="Genome Announc.">
        <title>Complete Genome Sequence of the Methanococcus maripaludis Type Strain JJ (DSM 2067), a Model for Selenoprotein Synthesis in Archaea.</title>
        <authorList>
            <person name="Poehlein A."/>
            <person name="Heym D."/>
            <person name="Quitzke V."/>
            <person name="Fersch J."/>
            <person name="Daniel R."/>
            <person name="Rother M."/>
        </authorList>
    </citation>
    <scope>NUCLEOTIDE SEQUENCE [LARGE SCALE GENOMIC DNA]</scope>
    <source>
        <strain evidence="4">DSM 2067</strain>
    </source>
</reference>
<dbReference type="InterPro" id="IPR014729">
    <property type="entry name" value="Rossmann-like_a/b/a_fold"/>
</dbReference>
<dbReference type="PANTHER" id="PTHR43169:SF1">
    <property type="entry name" value="ATPASE, PP-LOOP SUPERFAMILY-RELATED"/>
    <property type="match status" value="1"/>
</dbReference>
<dbReference type="Gene3D" id="3.40.50.620">
    <property type="entry name" value="HUPs"/>
    <property type="match status" value="1"/>
</dbReference>
<evidence type="ECO:0000313" key="2">
    <source>
        <dbReference type="EMBL" id="MBA2863136.1"/>
    </source>
</evidence>
<reference evidence="2 5" key="3">
    <citation type="submission" date="2020-07" db="EMBL/GenBank/DDBJ databases">
        <title>Genomic Encyclopedia of Type Strains, Phase IV (KMG-V): Genome sequencing to study the core and pangenomes of soil and plant-associated prokaryotes.</title>
        <authorList>
            <person name="Whitman W."/>
        </authorList>
    </citation>
    <scope>NUCLEOTIDE SEQUENCE [LARGE SCALE GENOMIC DNA]</scope>
    <source>
        <strain evidence="2 5">C13</strain>
        <strain evidence="3 6">D1</strain>
    </source>
</reference>
<evidence type="ECO:0000313" key="3">
    <source>
        <dbReference type="EMBL" id="MBB6496859.1"/>
    </source>
</evidence>
<dbReference type="PANTHER" id="PTHR43169">
    <property type="entry name" value="EXSB FAMILY PROTEIN"/>
    <property type="match status" value="1"/>
</dbReference>
<dbReference type="InterPro" id="IPR018317">
    <property type="entry name" value="QueC"/>
</dbReference>